<name>A0ABY8AMQ6_9ACTN</name>
<evidence type="ECO:0000313" key="2">
    <source>
        <dbReference type="EMBL" id="WEB46114.1"/>
    </source>
</evidence>
<proteinExistence type="predicted"/>
<protein>
    <submittedName>
        <fullName evidence="2">Class I SAM-dependent methyltransferase</fullName>
    </submittedName>
</protein>
<dbReference type="InterPro" id="IPR029063">
    <property type="entry name" value="SAM-dependent_MTases_sf"/>
</dbReference>
<feature type="domain" description="Methyltransferase type 11" evidence="1">
    <location>
        <begin position="2"/>
        <end position="84"/>
    </location>
</feature>
<keyword evidence="3" id="KW-1185">Reference proteome</keyword>
<dbReference type="Gene3D" id="3.40.50.150">
    <property type="entry name" value="Vaccinia Virus protein VP39"/>
    <property type="match status" value="1"/>
</dbReference>
<evidence type="ECO:0000313" key="3">
    <source>
        <dbReference type="Proteomes" id="UP001218629"/>
    </source>
</evidence>
<keyword evidence="2" id="KW-0489">Methyltransferase</keyword>
<gene>
    <name evidence="2" type="ORF">MOV08_43380</name>
</gene>
<dbReference type="InterPro" id="IPR013216">
    <property type="entry name" value="Methyltransf_11"/>
</dbReference>
<dbReference type="Proteomes" id="UP001218629">
    <property type="component" value="Chromosome"/>
</dbReference>
<accession>A0ABY8AMQ6</accession>
<keyword evidence="2" id="KW-0808">Transferase</keyword>
<dbReference type="SUPFAM" id="SSF53335">
    <property type="entry name" value="S-adenosyl-L-methionine-dependent methyltransferases"/>
    <property type="match status" value="1"/>
</dbReference>
<reference evidence="2 3" key="1">
    <citation type="submission" date="2022-03" db="EMBL/GenBank/DDBJ databases">
        <title>Streptomyces yunnanensis P86,complete genome.</title>
        <authorList>
            <person name="Chen S."/>
            <person name="Zhang Q."/>
        </authorList>
    </citation>
    <scope>NUCLEOTIDE SEQUENCE [LARGE SCALE GENOMIC DNA]</scope>
    <source>
        <strain evidence="2 3">P86</strain>
    </source>
</reference>
<dbReference type="GO" id="GO:0008168">
    <property type="term" value="F:methyltransferase activity"/>
    <property type="evidence" value="ECO:0007669"/>
    <property type="project" value="UniProtKB-KW"/>
</dbReference>
<sequence length="209" mass="22767">MTRQLAGHGPAAYWAAEPSPAMAAHLKHANLPGIHVVEADALMLPLPDHGADVVVEHEVLQFAADPLLAVEEAPRVLRPGGRLVRLLLHPDGSNPLTDIDAAYRRAAFADGPRPLFLGKGTDQRVTAHLAALGRPTRTQTLAEFTQHRTPQQTLDALADRAWLYQHQLTNLRHQRGMTAARQIAGRMTQGVAAPYTLRALITPADQQVR</sequence>
<organism evidence="2 3">
    <name type="scientific">Streptomyces yunnanensis</name>
    <dbReference type="NCBI Taxonomy" id="156453"/>
    <lineage>
        <taxon>Bacteria</taxon>
        <taxon>Bacillati</taxon>
        <taxon>Actinomycetota</taxon>
        <taxon>Actinomycetes</taxon>
        <taxon>Kitasatosporales</taxon>
        <taxon>Streptomycetaceae</taxon>
        <taxon>Streptomyces</taxon>
    </lineage>
</organism>
<dbReference type="Pfam" id="PF08241">
    <property type="entry name" value="Methyltransf_11"/>
    <property type="match status" value="1"/>
</dbReference>
<evidence type="ECO:0000259" key="1">
    <source>
        <dbReference type="Pfam" id="PF08241"/>
    </source>
</evidence>
<dbReference type="CDD" id="cd02440">
    <property type="entry name" value="AdoMet_MTases"/>
    <property type="match status" value="1"/>
</dbReference>
<dbReference type="EMBL" id="CP095749">
    <property type="protein sequence ID" value="WEB46114.1"/>
    <property type="molecule type" value="Genomic_DNA"/>
</dbReference>
<dbReference type="GO" id="GO:0032259">
    <property type="term" value="P:methylation"/>
    <property type="evidence" value="ECO:0007669"/>
    <property type="project" value="UniProtKB-KW"/>
</dbReference>